<proteinExistence type="predicted"/>
<sequence length="49" mass="5514">MILGQIVFCIVCGKEILPKELYVGKESVIMHYHCLKAKGIIQSVILQLI</sequence>
<evidence type="ECO:0000313" key="1">
    <source>
        <dbReference type="EMBL" id="KKN68201.1"/>
    </source>
</evidence>
<comment type="caution">
    <text evidence="1">The sequence shown here is derived from an EMBL/GenBank/DDBJ whole genome shotgun (WGS) entry which is preliminary data.</text>
</comment>
<accession>A0A0F9V3V7</accession>
<name>A0A0F9V3V7_9ZZZZ</name>
<gene>
    <name evidence="1" type="ORF">LCGC14_0454260</name>
</gene>
<dbReference type="EMBL" id="LAZR01000456">
    <property type="protein sequence ID" value="KKN68201.1"/>
    <property type="molecule type" value="Genomic_DNA"/>
</dbReference>
<organism evidence="1">
    <name type="scientific">marine sediment metagenome</name>
    <dbReference type="NCBI Taxonomy" id="412755"/>
    <lineage>
        <taxon>unclassified sequences</taxon>
        <taxon>metagenomes</taxon>
        <taxon>ecological metagenomes</taxon>
    </lineage>
</organism>
<reference evidence="1" key="1">
    <citation type="journal article" date="2015" name="Nature">
        <title>Complex archaea that bridge the gap between prokaryotes and eukaryotes.</title>
        <authorList>
            <person name="Spang A."/>
            <person name="Saw J.H."/>
            <person name="Jorgensen S.L."/>
            <person name="Zaremba-Niedzwiedzka K."/>
            <person name="Martijn J."/>
            <person name="Lind A.E."/>
            <person name="van Eijk R."/>
            <person name="Schleper C."/>
            <person name="Guy L."/>
            <person name="Ettema T.J."/>
        </authorList>
    </citation>
    <scope>NUCLEOTIDE SEQUENCE</scope>
</reference>
<dbReference type="AlphaFoldDB" id="A0A0F9V3V7"/>
<protein>
    <submittedName>
        <fullName evidence="1">Uncharacterized protein</fullName>
    </submittedName>
</protein>